<protein>
    <submittedName>
        <fullName evidence="1">Uncharacterized protein</fullName>
    </submittedName>
</protein>
<dbReference type="AlphaFoldDB" id="A0AAV0BKT4"/>
<gene>
    <name evidence="1" type="ORF">PPACK8108_LOCUS22791</name>
</gene>
<comment type="caution">
    <text evidence="1">The sequence shown here is derived from an EMBL/GenBank/DDBJ whole genome shotgun (WGS) entry which is preliminary data.</text>
</comment>
<reference evidence="1" key="1">
    <citation type="submission" date="2022-06" db="EMBL/GenBank/DDBJ databases">
        <authorList>
            <consortium name="SYNGENTA / RWTH Aachen University"/>
        </authorList>
    </citation>
    <scope>NUCLEOTIDE SEQUENCE</scope>
</reference>
<dbReference type="Proteomes" id="UP001153365">
    <property type="component" value="Unassembled WGS sequence"/>
</dbReference>
<evidence type="ECO:0000313" key="1">
    <source>
        <dbReference type="EMBL" id="CAH7687927.1"/>
    </source>
</evidence>
<name>A0AAV0BKT4_PHAPC</name>
<organism evidence="1 2">
    <name type="scientific">Phakopsora pachyrhizi</name>
    <name type="common">Asian soybean rust disease fungus</name>
    <dbReference type="NCBI Taxonomy" id="170000"/>
    <lineage>
        <taxon>Eukaryota</taxon>
        <taxon>Fungi</taxon>
        <taxon>Dikarya</taxon>
        <taxon>Basidiomycota</taxon>
        <taxon>Pucciniomycotina</taxon>
        <taxon>Pucciniomycetes</taxon>
        <taxon>Pucciniales</taxon>
        <taxon>Phakopsoraceae</taxon>
        <taxon>Phakopsora</taxon>
    </lineage>
</organism>
<proteinExistence type="predicted"/>
<keyword evidence="2" id="KW-1185">Reference proteome</keyword>
<dbReference type="EMBL" id="CALTRL010005923">
    <property type="protein sequence ID" value="CAH7687927.1"/>
    <property type="molecule type" value="Genomic_DNA"/>
</dbReference>
<evidence type="ECO:0000313" key="2">
    <source>
        <dbReference type="Proteomes" id="UP001153365"/>
    </source>
</evidence>
<accession>A0AAV0BKT4</accession>
<sequence>MEKRSFTAEEFSQALENCMFIIRESLKICGRKITENEELDMVYKALPSFIVDRCKSEKILQMPNSDLIMKPEWINLQALESTITMKAGDIETLALILRPFAELPKWAYVDLGNVVEEVCEMMRAVDDNFRPSTVFKNIDPKSSSGFIVVYEELLTVLLRSSSLKTHYGPDGESLIGGAGIKKVTKFFNCCFLDLMILISSKYPNLEHKLTKNATESKIKFEQQCLYCLSNFFLLGPQAIFTANSQDHQKQARWHSLARLEVTKMIIEEELKKVKWECIGHLLAI</sequence>